<organism evidence="3 4">
    <name type="scientific">Orbilia blumenaviensis</name>
    <dbReference type="NCBI Taxonomy" id="1796055"/>
    <lineage>
        <taxon>Eukaryota</taxon>
        <taxon>Fungi</taxon>
        <taxon>Dikarya</taxon>
        <taxon>Ascomycota</taxon>
        <taxon>Pezizomycotina</taxon>
        <taxon>Orbiliomycetes</taxon>
        <taxon>Orbiliales</taxon>
        <taxon>Orbiliaceae</taxon>
        <taxon>Orbilia</taxon>
    </lineage>
</organism>
<dbReference type="PANTHER" id="PTHR13245">
    <property type="entry name" value="RRP15-LIKE PROTEIN"/>
    <property type="match status" value="1"/>
</dbReference>
<evidence type="ECO:0008006" key="5">
    <source>
        <dbReference type="Google" id="ProtNLM"/>
    </source>
</evidence>
<feature type="region of interest" description="Disordered" evidence="2">
    <location>
        <begin position="1"/>
        <end position="147"/>
    </location>
</feature>
<comment type="caution">
    <text evidence="3">The sequence shown here is derived from an EMBL/GenBank/DDBJ whole genome shotgun (WGS) entry which is preliminary data.</text>
</comment>
<evidence type="ECO:0000256" key="1">
    <source>
        <dbReference type="ARBA" id="ARBA00007462"/>
    </source>
</evidence>
<feature type="compositionally biased region" description="Low complexity" evidence="2">
    <location>
        <begin position="20"/>
        <end position="38"/>
    </location>
</feature>
<dbReference type="GO" id="GO:0000470">
    <property type="term" value="P:maturation of LSU-rRNA"/>
    <property type="evidence" value="ECO:0007669"/>
    <property type="project" value="TreeGrafter"/>
</dbReference>
<gene>
    <name evidence="3" type="ORF">TWF730_009394</name>
</gene>
<dbReference type="GO" id="GO:0030687">
    <property type="term" value="C:preribosome, large subunit precursor"/>
    <property type="evidence" value="ECO:0007669"/>
    <property type="project" value="TreeGrafter"/>
</dbReference>
<comment type="similarity">
    <text evidence="1">Belongs to the RRP15 family.</text>
</comment>
<sequence>MSIPPTKKRKVEGAAASGAKLTKSIPLKPSLKSSISKPKPTKKELPPAAASSDEDDDDKVSNNEDSEDDFSNASDGDVSDADNHTDSSSYDLSDDEGDLGGTDEFPAELVESKKRKRNDPTTFATSMSKILSSHLTTQARKDPILIRSKKTAHDISDQKLEAKAKRLISQQKREALEKGRVKDIIPKDDATGEEVKSVLEKEKALRKIAQRGVIKLFNAVRAAQVKGEEARKEGKLKGTLGIDTKNKNVTEISKESFLDMISKSKEK</sequence>
<dbReference type="Proteomes" id="UP001373714">
    <property type="component" value="Unassembled WGS sequence"/>
</dbReference>
<feature type="compositionally biased region" description="Polar residues" evidence="2">
    <location>
        <begin position="120"/>
        <end position="138"/>
    </location>
</feature>
<proteinExistence type="inferred from homology"/>
<dbReference type="GO" id="GO:0000460">
    <property type="term" value="P:maturation of 5.8S rRNA"/>
    <property type="evidence" value="ECO:0007669"/>
    <property type="project" value="TreeGrafter"/>
</dbReference>
<dbReference type="AlphaFoldDB" id="A0AAV9V0G7"/>
<accession>A0AAV9V0G7</accession>
<protein>
    <recommendedName>
        <fullName evidence="5">Rrp15p-domain-containing protein</fullName>
    </recommendedName>
</protein>
<reference evidence="3 4" key="1">
    <citation type="submission" date="2019-10" db="EMBL/GenBank/DDBJ databases">
        <authorList>
            <person name="Palmer J.M."/>
        </authorList>
    </citation>
    <scope>NUCLEOTIDE SEQUENCE [LARGE SCALE GENOMIC DNA]</scope>
    <source>
        <strain evidence="3 4">TWF730</strain>
    </source>
</reference>
<keyword evidence="4" id="KW-1185">Reference proteome</keyword>
<dbReference type="InterPro" id="IPR012459">
    <property type="entry name" value="Rrp15"/>
</dbReference>
<dbReference type="Pfam" id="PF07890">
    <property type="entry name" value="Rrp15p"/>
    <property type="match status" value="1"/>
</dbReference>
<feature type="compositionally biased region" description="Basic residues" evidence="2">
    <location>
        <begin position="1"/>
        <end position="10"/>
    </location>
</feature>
<dbReference type="EMBL" id="JAVHNS010000006">
    <property type="protein sequence ID" value="KAK6352570.1"/>
    <property type="molecule type" value="Genomic_DNA"/>
</dbReference>
<dbReference type="PANTHER" id="PTHR13245:SF14">
    <property type="entry name" value="RRP15-LIKE PROTEIN"/>
    <property type="match status" value="1"/>
</dbReference>
<evidence type="ECO:0000256" key="2">
    <source>
        <dbReference type="SAM" id="MobiDB-lite"/>
    </source>
</evidence>
<feature type="compositionally biased region" description="Acidic residues" evidence="2">
    <location>
        <begin position="52"/>
        <end position="70"/>
    </location>
</feature>
<evidence type="ECO:0000313" key="3">
    <source>
        <dbReference type="EMBL" id="KAK6352570.1"/>
    </source>
</evidence>
<evidence type="ECO:0000313" key="4">
    <source>
        <dbReference type="Proteomes" id="UP001373714"/>
    </source>
</evidence>
<name>A0AAV9V0G7_9PEZI</name>